<dbReference type="AlphaFoldDB" id="F0RJ92"/>
<name>F0RJ92_DEIPM</name>
<dbReference type="EMBL" id="CP002536">
    <property type="protein sequence ID" value="ADY26529.1"/>
    <property type="molecule type" value="Genomic_DNA"/>
</dbReference>
<feature type="chain" id="PRO_5003255342" description="DUF4412 domain-containing protein" evidence="2">
    <location>
        <begin position="19"/>
        <end position="388"/>
    </location>
</feature>
<feature type="compositionally biased region" description="Low complexity" evidence="1">
    <location>
        <begin position="52"/>
        <end position="65"/>
    </location>
</feature>
<keyword evidence="4" id="KW-1185">Reference proteome</keyword>
<sequence length="388" mass="41030">MKKLILSALLLSSPVALAGGYQAPVTGPVPAPRPAMSSHAATISIPALPLNATATPTPAQRAPSTVAVGEPTPGRPGPASMTPAQAQVFLLTAPSGTSVTLRQTVQMQMELEDVQVTGNAAKEMSEADIAEMREMFAEMSKAPAEPTELVMSVGKVFADGSRELVMSTTTQMPAESGMDDFTVRVIQRVEADGSISDTRFESDDAEMQAAFANMDGLDLSSMGMNDASVYGMQLTPGFSKTNTSEVDMQALMGGIMAGAVAAVAEDDKSQAIAAEIADGIKSSPLVSTTKVTYTGTDAQGRHLFRTDSAAQPWKMSMNLGEGEGAMNMQMEMTDMVSAQQATYRTDGLPVRMQDDMTMRMKSNVAMDDGTMSMTFRMKMNSLVEQVGQ</sequence>
<feature type="signal peptide" evidence="2">
    <location>
        <begin position="1"/>
        <end position="18"/>
    </location>
</feature>
<protein>
    <recommendedName>
        <fullName evidence="5">DUF4412 domain-containing protein</fullName>
    </recommendedName>
</protein>
<evidence type="ECO:0008006" key="5">
    <source>
        <dbReference type="Google" id="ProtNLM"/>
    </source>
</evidence>
<evidence type="ECO:0000256" key="2">
    <source>
        <dbReference type="SAM" id="SignalP"/>
    </source>
</evidence>
<feature type="region of interest" description="Disordered" evidence="1">
    <location>
        <begin position="52"/>
        <end position="81"/>
    </location>
</feature>
<dbReference type="KEGG" id="dpt:Deipr_1384"/>
<accession>F0RJ92</accession>
<evidence type="ECO:0000256" key="1">
    <source>
        <dbReference type="SAM" id="MobiDB-lite"/>
    </source>
</evidence>
<dbReference type="HOGENOM" id="CLU_711190_0_0_0"/>
<dbReference type="RefSeq" id="WP_013615138.1">
    <property type="nucleotide sequence ID" value="NC_015161.1"/>
</dbReference>
<dbReference type="OrthoDB" id="71013at2"/>
<reference evidence="4" key="1">
    <citation type="submission" date="2011-02" db="EMBL/GenBank/DDBJ databases">
        <title>The complete sequence of chromosome of Deinococcus proteolyticus DSM 20540.</title>
        <authorList>
            <consortium name="US DOE Joint Genome Institute (JGI-PGF)"/>
            <person name="Lucas S."/>
            <person name="Copeland A."/>
            <person name="Lapidus A."/>
            <person name="Bruce D."/>
            <person name="Goodwin L."/>
            <person name="Pitluck S."/>
            <person name="Kyrpides N."/>
            <person name="Mavromatis K."/>
            <person name="Pagani I."/>
            <person name="Ivanova N."/>
            <person name="Ovchinnikova G."/>
            <person name="Zeytun A."/>
            <person name="Detter J.C."/>
            <person name="Han C."/>
            <person name="Land M."/>
            <person name="Hauser L."/>
            <person name="Markowitz V."/>
            <person name="Cheng J.-F."/>
            <person name="Hugenholtz P."/>
            <person name="Woyke T."/>
            <person name="Wu D."/>
            <person name="Pukall R."/>
            <person name="Steenblock K."/>
            <person name="Brambilla E."/>
            <person name="Klenk H.-P."/>
            <person name="Eisen J.A."/>
        </authorList>
    </citation>
    <scope>NUCLEOTIDE SEQUENCE [LARGE SCALE GENOMIC DNA]</scope>
    <source>
        <strain evidence="4">ATCC 35074 / DSM 20540 / JCM 6276 / NBRC 101906 / NCIMB 13154 / VKM Ac-1939 / CCM 2703 / MRP</strain>
    </source>
</reference>
<gene>
    <name evidence="3" type="ordered locus">Deipr_1384</name>
</gene>
<dbReference type="STRING" id="693977.Deipr_1384"/>
<reference evidence="3 4" key="2">
    <citation type="journal article" date="2012" name="Stand. Genomic Sci.">
        <title>Complete genome sequence of the orange-red pigmented, radioresistant Deinococcus proteolyticus type strain (MRP(T)).</title>
        <authorList>
            <person name="Copeland A."/>
            <person name="Zeytun A."/>
            <person name="Yassawong M."/>
            <person name="Nolan M."/>
            <person name="Lucas S."/>
            <person name="Hammon N."/>
            <person name="Deshpande S."/>
            <person name="Cheng J.F."/>
            <person name="Han C."/>
            <person name="Tapia R."/>
            <person name="Goodwin L.A."/>
            <person name="Pitluck S."/>
            <person name="Mavromatis K."/>
            <person name="Liolios K."/>
            <person name="Pagani I."/>
            <person name="Ivanova N."/>
            <person name="Mikhailova N."/>
            <person name="Pati A."/>
            <person name="Chen A."/>
            <person name="Palaniappan K."/>
            <person name="Land M."/>
            <person name="Hauser L."/>
            <person name="Jeffries C.D."/>
            <person name="Brambilla E.M."/>
            <person name="Rohde M."/>
            <person name="Sikorski J."/>
            <person name="Pukall R."/>
            <person name="Goker M."/>
            <person name="Detter J.C."/>
            <person name="Woyke T."/>
            <person name="Bristow J."/>
            <person name="Eisen J.A."/>
            <person name="Markowitz V."/>
            <person name="Hugenholtz P."/>
            <person name="Kyrpides N.C."/>
            <person name="Klenk H.P."/>
            <person name="Lapidus A."/>
        </authorList>
    </citation>
    <scope>NUCLEOTIDE SEQUENCE [LARGE SCALE GENOMIC DNA]</scope>
    <source>
        <strain evidence="4">ATCC 35074 / DSM 20540 / JCM 6276 / NBRC 101906 / NCIMB 13154 / VKM Ac-1939 / CCM 2703 / MRP</strain>
    </source>
</reference>
<evidence type="ECO:0000313" key="3">
    <source>
        <dbReference type="EMBL" id="ADY26529.1"/>
    </source>
</evidence>
<keyword evidence="2" id="KW-0732">Signal</keyword>
<dbReference type="Proteomes" id="UP000007718">
    <property type="component" value="Chromosome"/>
</dbReference>
<proteinExistence type="predicted"/>
<organism evidence="3 4">
    <name type="scientific">Deinococcus proteolyticus (strain ATCC 35074 / DSM 20540 / JCM 6276 / NBRC 101906 / NCIMB 13154 / VKM Ac-1939 / CCM 2703 / MRP)</name>
    <dbReference type="NCBI Taxonomy" id="693977"/>
    <lineage>
        <taxon>Bacteria</taxon>
        <taxon>Thermotogati</taxon>
        <taxon>Deinococcota</taxon>
        <taxon>Deinococci</taxon>
        <taxon>Deinococcales</taxon>
        <taxon>Deinococcaceae</taxon>
        <taxon>Deinococcus</taxon>
    </lineage>
</organism>
<evidence type="ECO:0000313" key="4">
    <source>
        <dbReference type="Proteomes" id="UP000007718"/>
    </source>
</evidence>